<dbReference type="Gene3D" id="3.40.309.10">
    <property type="entry name" value="Aldehyde Dehydrogenase, Chain A, domain 2"/>
    <property type="match status" value="1"/>
</dbReference>
<reference evidence="3 4" key="1">
    <citation type="submission" date="2018-01" db="EMBL/GenBank/DDBJ databases">
        <title>Draft genome sequence of Nonomuraea sp. KC333.</title>
        <authorList>
            <person name="Sahin N."/>
            <person name="Saygin H."/>
            <person name="Ay H."/>
        </authorList>
    </citation>
    <scope>NUCLEOTIDE SEQUENCE [LARGE SCALE GENOMIC DNA]</scope>
    <source>
        <strain evidence="3 4">KC333</strain>
    </source>
</reference>
<gene>
    <name evidence="3" type="ORF">C1J01_41740</name>
</gene>
<dbReference type="SUPFAM" id="SSF53720">
    <property type="entry name" value="ALDH-like"/>
    <property type="match status" value="1"/>
</dbReference>
<dbReference type="InterPro" id="IPR016163">
    <property type="entry name" value="Ald_DH_C"/>
</dbReference>
<organism evidence="3 4">
    <name type="scientific">Nonomuraea aridisoli</name>
    <dbReference type="NCBI Taxonomy" id="2070368"/>
    <lineage>
        <taxon>Bacteria</taxon>
        <taxon>Bacillati</taxon>
        <taxon>Actinomycetota</taxon>
        <taxon>Actinomycetes</taxon>
        <taxon>Streptosporangiales</taxon>
        <taxon>Streptosporangiaceae</taxon>
        <taxon>Nonomuraea</taxon>
    </lineage>
</organism>
<evidence type="ECO:0000313" key="3">
    <source>
        <dbReference type="EMBL" id="PZG07010.1"/>
    </source>
</evidence>
<dbReference type="RefSeq" id="WP_111184591.1">
    <property type="nucleotide sequence ID" value="NZ_POUD01000315.1"/>
</dbReference>
<dbReference type="InterPro" id="IPR016161">
    <property type="entry name" value="Ald_DH/histidinol_DH"/>
</dbReference>
<proteinExistence type="predicted"/>
<dbReference type="OrthoDB" id="9802947at2"/>
<comment type="caution">
    <text evidence="3">The sequence shown here is derived from an EMBL/GenBank/DDBJ whole genome shotgun (WGS) entry which is preliminary data.</text>
</comment>
<protein>
    <submittedName>
        <fullName evidence="3">Aldehyde dehydrogenase</fullName>
    </submittedName>
</protein>
<dbReference type="Gene3D" id="3.40.605.10">
    <property type="entry name" value="Aldehyde Dehydrogenase, Chain A, domain 1"/>
    <property type="match status" value="1"/>
</dbReference>
<keyword evidence="1" id="KW-0560">Oxidoreductase</keyword>
<dbReference type="Proteomes" id="UP000249304">
    <property type="component" value="Unassembled WGS sequence"/>
</dbReference>
<dbReference type="AlphaFoldDB" id="A0A2W2E0K9"/>
<feature type="domain" description="Aldehyde dehydrogenase" evidence="2">
    <location>
        <begin position="26"/>
        <end position="482"/>
    </location>
</feature>
<dbReference type="InterPro" id="IPR015590">
    <property type="entry name" value="Aldehyde_DH_dom"/>
</dbReference>
<name>A0A2W2E0K9_9ACTN</name>
<evidence type="ECO:0000259" key="2">
    <source>
        <dbReference type="Pfam" id="PF00171"/>
    </source>
</evidence>
<evidence type="ECO:0000256" key="1">
    <source>
        <dbReference type="ARBA" id="ARBA00023002"/>
    </source>
</evidence>
<dbReference type="Pfam" id="PF00171">
    <property type="entry name" value="Aldedh"/>
    <property type="match status" value="1"/>
</dbReference>
<accession>A0A2W2E0K9</accession>
<sequence length="491" mass="51528">MSTTTASTPSVAARNLINGKWSDAGSVHESINPSTGDVVGTYVSAGRAEAEAAVAAARTAFDTTGWSRNASLRARALGELADRLAERVPAMGRTLARENGKLLQQTTWEASVSVDWLRYSAASALTQIAGRAGEPQPGTYFHSSPEAMGVAGIITPWNSPVALLVRALGPAIGAGCTAVVKMPGQTGLTNTLFAEAVAATESLPAGVVNILTEAGNEVAPFLVESSDVDVLSYTGSTHVGRAIAAAAARTLKRANLELGGKTPMIVFDDADLDVVVPQLVTSCILMNGQYCCTGSRVLAQRGIADELRTRLAAALEAVKVGPAEDPSSQLGPLIDKAGVARVDRIVEEAASYAKVIVRGGLVTDPEMAGGAFYRPSLVEVERLDVPLVQQEVFGPVQTFEVFDDEADAVHRANATEFGLAASVFTRDDIRARRVGRDLRFGGIWVNTWGVLSEHFEQGGFKQSGYGLLCGPAAITEFQNLKTYATAAPQLA</sequence>
<evidence type="ECO:0000313" key="4">
    <source>
        <dbReference type="Proteomes" id="UP000249304"/>
    </source>
</evidence>
<dbReference type="InterPro" id="IPR016162">
    <property type="entry name" value="Ald_DH_N"/>
</dbReference>
<dbReference type="EMBL" id="POUD01000315">
    <property type="protein sequence ID" value="PZG07010.1"/>
    <property type="molecule type" value="Genomic_DNA"/>
</dbReference>
<dbReference type="GO" id="GO:0016620">
    <property type="term" value="F:oxidoreductase activity, acting on the aldehyde or oxo group of donors, NAD or NADP as acceptor"/>
    <property type="evidence" value="ECO:0007669"/>
    <property type="project" value="InterPro"/>
</dbReference>
<dbReference type="PANTHER" id="PTHR11699">
    <property type="entry name" value="ALDEHYDE DEHYDROGENASE-RELATED"/>
    <property type="match status" value="1"/>
</dbReference>
<keyword evidence="4" id="KW-1185">Reference proteome</keyword>